<gene>
    <name evidence="1" type="ORF">CTRU02_213974</name>
</gene>
<name>A0ACC3YH84_COLTU</name>
<reference evidence="1 2" key="1">
    <citation type="journal article" date="2020" name="Phytopathology">
        <title>Genome Sequence Resources of Colletotrichum truncatum, C. plurivorum, C. musicola, and C. sojae: Four Species Pathogenic to Soybean (Glycine max).</title>
        <authorList>
            <person name="Rogerio F."/>
            <person name="Boufleur T.R."/>
            <person name="Ciampi-Guillardi M."/>
            <person name="Sukno S.A."/>
            <person name="Thon M.R."/>
            <person name="Massola Junior N.S."/>
            <person name="Baroncelli R."/>
        </authorList>
    </citation>
    <scope>NUCLEOTIDE SEQUENCE [LARGE SCALE GENOMIC DNA]</scope>
    <source>
        <strain evidence="1 2">CMES1059</strain>
    </source>
</reference>
<accession>A0ACC3YH84</accession>
<evidence type="ECO:0000313" key="2">
    <source>
        <dbReference type="Proteomes" id="UP000805649"/>
    </source>
</evidence>
<dbReference type="Proteomes" id="UP000805649">
    <property type="component" value="Unassembled WGS sequence"/>
</dbReference>
<evidence type="ECO:0000313" key="1">
    <source>
        <dbReference type="EMBL" id="KAL0931239.1"/>
    </source>
</evidence>
<keyword evidence="2" id="KW-1185">Reference proteome</keyword>
<comment type="caution">
    <text evidence="1">The sequence shown here is derived from an EMBL/GenBank/DDBJ whole genome shotgun (WGS) entry which is preliminary data.</text>
</comment>
<protein>
    <submittedName>
        <fullName evidence="1">NmrA family protein</fullName>
    </submittedName>
</protein>
<proteinExistence type="predicted"/>
<dbReference type="EMBL" id="VUJX02000010">
    <property type="protein sequence ID" value="KAL0931239.1"/>
    <property type="molecule type" value="Genomic_DNA"/>
</dbReference>
<organism evidence="1 2">
    <name type="scientific">Colletotrichum truncatum</name>
    <name type="common">Anthracnose fungus</name>
    <name type="synonym">Colletotrichum capsici</name>
    <dbReference type="NCBI Taxonomy" id="5467"/>
    <lineage>
        <taxon>Eukaryota</taxon>
        <taxon>Fungi</taxon>
        <taxon>Dikarya</taxon>
        <taxon>Ascomycota</taxon>
        <taxon>Pezizomycotina</taxon>
        <taxon>Sordariomycetes</taxon>
        <taxon>Hypocreomycetidae</taxon>
        <taxon>Glomerellales</taxon>
        <taxon>Glomerellaceae</taxon>
        <taxon>Colletotrichum</taxon>
        <taxon>Colletotrichum truncatum species complex</taxon>
    </lineage>
</organism>
<sequence>MTYTITVVPASTQAGRETIRVLLEDESQPLIRAFYRDLSKAPIDFTNHPNFTGIQGDVSTSPDLDFGGSDAVLYIPPPPYYSGETDTAEFATAAANNVKVALDRAPSVKRLLLFSSIGAEHDHGIGILKINHISDKILQVSAPEVAIVKPGYFQESWTQPLETTKADPPVFHSPLTPIDHKIPMVSLQDISRICARKLLDLSTPLPKRTFVFELFGPRHYSTGDVQAAMEEVMGKKVNTVLFEKDQLAEYWTAYGIPNCYLEEMGEFTSAALPGGVMADKFDGDENTVWGQVELIDVLRKAYAA</sequence>